<dbReference type="AlphaFoldDB" id="A0A1H7S5H7"/>
<proteinExistence type="predicted"/>
<name>A0A1H7S5H7_9GAMM</name>
<dbReference type="STRING" id="641665.GCA_002104455_01520"/>
<dbReference type="OrthoDB" id="5416480at2"/>
<sequence>MVNIDKNVINYNLARLGKSHESVVLNKQIKHEVYAFHFSSIHYPEIIQEFDDFIINNQSFIVALKKKYGISESQ</sequence>
<reference evidence="2" key="1">
    <citation type="submission" date="2016-10" db="EMBL/GenBank/DDBJ databases">
        <authorList>
            <person name="Varghese N."/>
            <person name="Submissions S."/>
        </authorList>
    </citation>
    <scope>NUCLEOTIDE SEQUENCE [LARGE SCALE GENOMIC DNA]</scope>
    <source>
        <strain evidence="2">CGMCC 1.9127</strain>
    </source>
</reference>
<evidence type="ECO:0000313" key="1">
    <source>
        <dbReference type="EMBL" id="SEL67901.1"/>
    </source>
</evidence>
<keyword evidence="2" id="KW-1185">Reference proteome</keyword>
<protein>
    <submittedName>
        <fullName evidence="1">Uncharacterized protein</fullName>
    </submittedName>
</protein>
<dbReference type="RefSeq" id="WP_085285826.1">
    <property type="nucleotide sequence ID" value="NZ_FOBI01000017.1"/>
</dbReference>
<dbReference type="Proteomes" id="UP000199297">
    <property type="component" value="Unassembled WGS sequence"/>
</dbReference>
<accession>A0A1H7S5H7</accession>
<gene>
    <name evidence="1" type="ORF">SAMN05216262_11741</name>
</gene>
<evidence type="ECO:0000313" key="2">
    <source>
        <dbReference type="Proteomes" id="UP000199297"/>
    </source>
</evidence>
<dbReference type="EMBL" id="FOBI01000017">
    <property type="protein sequence ID" value="SEL67901.1"/>
    <property type="molecule type" value="Genomic_DNA"/>
</dbReference>
<organism evidence="1 2">
    <name type="scientific">Colwellia chukchiensis</name>
    <dbReference type="NCBI Taxonomy" id="641665"/>
    <lineage>
        <taxon>Bacteria</taxon>
        <taxon>Pseudomonadati</taxon>
        <taxon>Pseudomonadota</taxon>
        <taxon>Gammaproteobacteria</taxon>
        <taxon>Alteromonadales</taxon>
        <taxon>Colwelliaceae</taxon>
        <taxon>Colwellia</taxon>
    </lineage>
</organism>